<dbReference type="OrthoDB" id="9096701at2"/>
<evidence type="ECO:0000313" key="1">
    <source>
        <dbReference type="EMBL" id="ABE49606.1"/>
    </source>
</evidence>
<dbReference type="eggNOG" id="COG3167">
    <property type="taxonomic scope" value="Bacteria"/>
</dbReference>
<dbReference type="GO" id="GO:0043107">
    <property type="term" value="P:type IV pilus-dependent motility"/>
    <property type="evidence" value="ECO:0007669"/>
    <property type="project" value="InterPro"/>
</dbReference>
<dbReference type="InterPro" id="IPR014717">
    <property type="entry name" value="Transl_elong_EF1B/ribsomal_bS6"/>
</dbReference>
<dbReference type="InterPro" id="IPR007445">
    <property type="entry name" value="PilO"/>
</dbReference>
<name>Q1H1N1_METFK</name>
<accession>Q1H1N1</accession>
<dbReference type="Gene3D" id="3.30.70.60">
    <property type="match status" value="1"/>
</dbReference>
<protein>
    <submittedName>
        <fullName evidence="1">Putative transmembrane protein</fullName>
    </submittedName>
</protein>
<sequence length="183" mass="20708">MSVGKLHKLRYRLRQLDGLSKLGLGLLAACLLVALAYAWPHARALQQLKLDVAAMHRAMPQHQGQWIDRSPQASLNAFYQFLPRESEATTLLNQVLDIAEQHGLVPEKVDYTLSRQSSAAFSKYQLSLPLQGQYLDIRRFIADVMNTLPSAALNDISLKREDMLSDHVEARLKLTLYLRKDGQ</sequence>
<keyword evidence="1" id="KW-0472">Membrane</keyword>
<reference evidence="1 2" key="1">
    <citation type="submission" date="2006-03" db="EMBL/GenBank/DDBJ databases">
        <title>Complete sequence of Methylobacillus flagellatus KT.</title>
        <authorList>
            <consortium name="US DOE Joint Genome Institute"/>
            <person name="Copeland A."/>
            <person name="Lucas S."/>
            <person name="Lapidus A."/>
            <person name="Barry K."/>
            <person name="Detter J.C."/>
            <person name="Glavina del Rio T."/>
            <person name="Hammon N."/>
            <person name="Israni S."/>
            <person name="Dalin E."/>
            <person name="Tice H."/>
            <person name="Pitluck S."/>
            <person name="Brettin T."/>
            <person name="Bruce D."/>
            <person name="Han C."/>
            <person name="Tapia R."/>
            <person name="Saunders E."/>
            <person name="Gilna P."/>
            <person name="Schmutz J."/>
            <person name="Larimer F."/>
            <person name="Land M."/>
            <person name="Kyrpides N."/>
            <person name="Anderson I."/>
            <person name="Richardson P."/>
        </authorList>
    </citation>
    <scope>NUCLEOTIDE SEQUENCE [LARGE SCALE GENOMIC DNA]</scope>
    <source>
        <strain evidence="2">KT / ATCC 51484 / DSM 6875</strain>
    </source>
</reference>
<dbReference type="KEGG" id="mfa:Mfla_1338"/>
<dbReference type="EMBL" id="CP000284">
    <property type="protein sequence ID" value="ABE49606.1"/>
    <property type="molecule type" value="Genomic_DNA"/>
</dbReference>
<organism evidence="1 2">
    <name type="scientific">Methylobacillus flagellatus (strain ATCC 51484 / DSM 6875 / VKM B-1610 / KT)</name>
    <dbReference type="NCBI Taxonomy" id="265072"/>
    <lineage>
        <taxon>Bacteria</taxon>
        <taxon>Pseudomonadati</taxon>
        <taxon>Pseudomonadota</taxon>
        <taxon>Betaproteobacteria</taxon>
        <taxon>Nitrosomonadales</taxon>
        <taxon>Methylophilaceae</taxon>
        <taxon>Methylobacillus</taxon>
    </lineage>
</organism>
<gene>
    <name evidence="1" type="ordered locus">Mfla_1338</name>
</gene>
<dbReference type="HOGENOM" id="CLU_115745_0_0_4"/>
<dbReference type="Proteomes" id="UP000002440">
    <property type="component" value="Chromosome"/>
</dbReference>
<keyword evidence="2" id="KW-1185">Reference proteome</keyword>
<dbReference type="STRING" id="265072.Mfla_1338"/>
<proteinExistence type="predicted"/>
<keyword evidence="1" id="KW-0812">Transmembrane</keyword>
<dbReference type="GO" id="GO:0043683">
    <property type="term" value="P:type IV pilus assembly"/>
    <property type="evidence" value="ECO:0007669"/>
    <property type="project" value="InterPro"/>
</dbReference>
<dbReference type="AlphaFoldDB" id="Q1H1N1"/>
<evidence type="ECO:0000313" key="2">
    <source>
        <dbReference type="Proteomes" id="UP000002440"/>
    </source>
</evidence>
<dbReference type="Pfam" id="PF04350">
    <property type="entry name" value="PilO"/>
    <property type="match status" value="1"/>
</dbReference>